<proteinExistence type="predicted"/>
<dbReference type="EMBL" id="WMBR01000011">
    <property type="protein sequence ID" value="MXP24348.1"/>
    <property type="molecule type" value="Genomic_DNA"/>
</dbReference>
<dbReference type="AlphaFoldDB" id="A0A6L7GZC4"/>
<sequence length="114" mass="11671">MSKKRVVAVGAGVVLSAAATSAFAPVAEALSVTPAPGGGYVHVTSDEAAVLHHARVGEAVDAVTRWQRGTNGLTFGDTINRASHVAVVHQGSTLIVGAERLGTPDAAWRVVVHR</sequence>
<protein>
    <recommendedName>
        <fullName evidence="4">Secreted protein</fullName>
    </recommendedName>
</protein>
<keyword evidence="1" id="KW-0732">Signal</keyword>
<feature type="signal peptide" evidence="1">
    <location>
        <begin position="1"/>
        <end position="24"/>
    </location>
</feature>
<comment type="caution">
    <text evidence="2">The sequence shown here is derived from an EMBL/GenBank/DDBJ whole genome shotgun (WGS) entry which is preliminary data.</text>
</comment>
<gene>
    <name evidence="2" type="ORF">GIY30_23790</name>
</gene>
<name>A0A6L7GZC4_9ACTN</name>
<evidence type="ECO:0000256" key="1">
    <source>
        <dbReference type="SAM" id="SignalP"/>
    </source>
</evidence>
<dbReference type="RefSeq" id="WP_160904547.1">
    <property type="nucleotide sequence ID" value="NZ_WMBR01000011.1"/>
</dbReference>
<dbReference type="Proteomes" id="UP000475545">
    <property type="component" value="Unassembled WGS sequence"/>
</dbReference>
<keyword evidence="3" id="KW-1185">Reference proteome</keyword>
<organism evidence="2 3">
    <name type="scientific">Gordonia mangrovi</name>
    <dbReference type="NCBI Taxonomy" id="2665643"/>
    <lineage>
        <taxon>Bacteria</taxon>
        <taxon>Bacillati</taxon>
        <taxon>Actinomycetota</taxon>
        <taxon>Actinomycetes</taxon>
        <taxon>Mycobacteriales</taxon>
        <taxon>Gordoniaceae</taxon>
        <taxon>Gordonia</taxon>
    </lineage>
</organism>
<feature type="chain" id="PRO_5038601114" description="Secreted protein" evidence="1">
    <location>
        <begin position="25"/>
        <end position="114"/>
    </location>
</feature>
<evidence type="ECO:0008006" key="4">
    <source>
        <dbReference type="Google" id="ProtNLM"/>
    </source>
</evidence>
<accession>A0A6L7GZC4</accession>
<reference evidence="2 3" key="1">
    <citation type="submission" date="2019-11" db="EMBL/GenBank/DDBJ databases">
        <title>Gordonia sp. nov., a novel actinobacterium isolated from mangrove soil in Hainan.</title>
        <authorList>
            <person name="Huang X."/>
            <person name="Xie Y."/>
            <person name="Chu X."/>
            <person name="Xiao K."/>
        </authorList>
    </citation>
    <scope>NUCLEOTIDE SEQUENCE [LARGE SCALE GENOMIC DNA]</scope>
    <source>
        <strain evidence="2 3">HNM0687</strain>
    </source>
</reference>
<evidence type="ECO:0000313" key="3">
    <source>
        <dbReference type="Proteomes" id="UP000475545"/>
    </source>
</evidence>
<evidence type="ECO:0000313" key="2">
    <source>
        <dbReference type="EMBL" id="MXP24348.1"/>
    </source>
</evidence>